<dbReference type="STRING" id="504805.SAMN05421505_102291"/>
<dbReference type="AlphaFoldDB" id="A0A1G7SFM0"/>
<sequence length="86" mass="9083">MNLLINIVGWGGAALMLTAYGLVSASKLPGDGLTYQTMNLVGAIALMINTAYLSAWPSAILNLVWMGIGIATVSRLVGARKRPEHI</sequence>
<accession>A0A1G7SFM0</accession>
<keyword evidence="1" id="KW-0472">Membrane</keyword>
<gene>
    <name evidence="3" type="ORF">SAMN05421505_102291</name>
</gene>
<dbReference type="RefSeq" id="WP_218125591.1">
    <property type="nucleotide sequence ID" value="NZ_FNCN01000002.1"/>
</dbReference>
<feature type="transmembrane region" description="Helical" evidence="1">
    <location>
        <begin position="6"/>
        <end position="23"/>
    </location>
</feature>
<protein>
    <recommendedName>
        <fullName evidence="2">CBU-0592-like domain-containing protein</fullName>
    </recommendedName>
</protein>
<evidence type="ECO:0000256" key="1">
    <source>
        <dbReference type="SAM" id="Phobius"/>
    </source>
</evidence>
<keyword evidence="4" id="KW-1185">Reference proteome</keyword>
<reference evidence="3 4" key="1">
    <citation type="submission" date="2016-10" db="EMBL/GenBank/DDBJ databases">
        <authorList>
            <person name="de Groot N.N."/>
        </authorList>
    </citation>
    <scope>NUCLEOTIDE SEQUENCE [LARGE SCALE GENOMIC DNA]</scope>
    <source>
        <strain evidence="3 4">CPCC 201354</strain>
    </source>
</reference>
<name>A0A1G7SFM0_9ACTN</name>
<keyword evidence="1" id="KW-0812">Transmembrane</keyword>
<feature type="domain" description="CBU-0592-like" evidence="2">
    <location>
        <begin position="6"/>
        <end position="78"/>
    </location>
</feature>
<organism evidence="3 4">
    <name type="scientific">Sinosporangium album</name>
    <dbReference type="NCBI Taxonomy" id="504805"/>
    <lineage>
        <taxon>Bacteria</taxon>
        <taxon>Bacillati</taxon>
        <taxon>Actinomycetota</taxon>
        <taxon>Actinomycetes</taxon>
        <taxon>Streptosporangiales</taxon>
        <taxon>Streptosporangiaceae</taxon>
        <taxon>Sinosporangium</taxon>
    </lineage>
</organism>
<dbReference type="EMBL" id="FNCN01000002">
    <property type="protein sequence ID" value="SDG21856.1"/>
    <property type="molecule type" value="Genomic_DNA"/>
</dbReference>
<proteinExistence type="predicted"/>
<evidence type="ECO:0000313" key="4">
    <source>
        <dbReference type="Proteomes" id="UP000198923"/>
    </source>
</evidence>
<keyword evidence="1" id="KW-1133">Transmembrane helix</keyword>
<dbReference type="Pfam" id="PF26604">
    <property type="entry name" value="CBU_0592"/>
    <property type="match status" value="1"/>
</dbReference>
<evidence type="ECO:0000259" key="2">
    <source>
        <dbReference type="Pfam" id="PF26604"/>
    </source>
</evidence>
<evidence type="ECO:0000313" key="3">
    <source>
        <dbReference type="EMBL" id="SDG21856.1"/>
    </source>
</evidence>
<dbReference type="Proteomes" id="UP000198923">
    <property type="component" value="Unassembled WGS sequence"/>
</dbReference>
<dbReference type="NCBIfam" id="NF047864">
    <property type="entry name" value="CBU_0592_membra"/>
    <property type="match status" value="1"/>
</dbReference>
<dbReference type="InterPro" id="IPR058058">
    <property type="entry name" value="CBU_0592-like"/>
</dbReference>